<dbReference type="Proteomes" id="UP000735302">
    <property type="component" value="Unassembled WGS sequence"/>
</dbReference>
<comment type="caution">
    <text evidence="1">Lacks conserved residue(s) required for the propagation of feature annotation.</text>
</comment>
<sequence length="637" mass="68528">MRRLLCFGSLLFLLLIVVRVSKGEGHENISRNQSPVYKYLISDGFIVKVSDFISELNQAGPARLIAEFTMPDEAVPGAAAVFDLIGRHLDKISLNGNNGNNASRDDIINNSTIITGNGDGKSNESNNNNGENVLGNNKFNKIDDNNRSAKGDIIKCSYAGTNTSNIIDDSLSNGTSVNKSSCNPSNEVSRGVSSKNNDIKSNSSIESRIITNSNTTASNNISTTEITDISKERNQSGSVLSSSSNNTSSSNSSSSSSSNSSNSSSRNSNSSSSGSSSTQVELDSHEKLPDGQVKPGVARSGVLDRAEIERASKIVQQQTQVFAKKFKALYLRNESQTTSPGKKPEAQSTMSHVIELLFVVDYILYVTFLQRNGFNAASTLLDIQTYYSQVLRATNERYLTATSGSFSVTLSLSGIIIAETVTSSPWTELFKDVQGNVDPVIASPSFSSFALGINLTIPHDLAVLFTGYDLLINSVTPEPGYTPFAGLLCSVLGVVWVQDTLDELTPLNLARFSARSIGIQDDGINGCSNDNLNVMSSTGQLPVSSAEASNPWAFSSCSVTELVNQLDNQALFCTAQTSNVFPFNTAVFLGELFGQRYDADSQCANTQRPVSRFCRGPIRHGFEPRLRCSCLMEGLKA</sequence>
<comment type="caution">
    <text evidence="5">The sequence shown here is derived from an EMBL/GenBank/DDBJ whole genome shotgun (WGS) entry which is preliminary data.</text>
</comment>
<reference evidence="5 6" key="1">
    <citation type="journal article" date="2021" name="Elife">
        <title>Chloroplast acquisition without the gene transfer in kleptoplastic sea slugs, Plakobranchus ocellatus.</title>
        <authorList>
            <person name="Maeda T."/>
            <person name="Takahashi S."/>
            <person name="Yoshida T."/>
            <person name="Shimamura S."/>
            <person name="Takaki Y."/>
            <person name="Nagai Y."/>
            <person name="Toyoda A."/>
            <person name="Suzuki Y."/>
            <person name="Arimoto A."/>
            <person name="Ishii H."/>
            <person name="Satoh N."/>
            <person name="Nishiyama T."/>
            <person name="Hasebe M."/>
            <person name="Maruyama T."/>
            <person name="Minagawa J."/>
            <person name="Obokata J."/>
            <person name="Shigenobu S."/>
        </authorList>
    </citation>
    <scope>NUCLEOTIDE SEQUENCE [LARGE SCALE GENOMIC DNA]</scope>
</reference>
<dbReference type="InterPro" id="IPR024079">
    <property type="entry name" value="MetalloPept_cat_dom_sf"/>
</dbReference>
<dbReference type="EMBL" id="BLXT01008519">
    <property type="protein sequence ID" value="GFO49854.1"/>
    <property type="molecule type" value="Genomic_DNA"/>
</dbReference>
<keyword evidence="6" id="KW-1185">Reference proteome</keyword>
<dbReference type="InterPro" id="IPR001590">
    <property type="entry name" value="Peptidase_M12B"/>
</dbReference>
<feature type="chain" id="PRO_5043685725" evidence="3">
    <location>
        <begin position="24"/>
        <end position="637"/>
    </location>
</feature>
<name>A0AAV4E037_9GAST</name>
<evidence type="ECO:0000313" key="5">
    <source>
        <dbReference type="EMBL" id="GFO49854.1"/>
    </source>
</evidence>
<protein>
    <submittedName>
        <fullName evidence="5">A disintegrin and metalloproteinase with thrombospondin motifs 1</fullName>
    </submittedName>
</protein>
<feature type="region of interest" description="Disordered" evidence="2">
    <location>
        <begin position="117"/>
        <end position="144"/>
    </location>
</feature>
<keyword evidence="5" id="KW-0378">Hydrolase</keyword>
<accession>A0AAV4E037</accession>
<dbReference type="PROSITE" id="PS50215">
    <property type="entry name" value="ADAM_MEPRO"/>
    <property type="match status" value="1"/>
</dbReference>
<organism evidence="5 6">
    <name type="scientific">Plakobranchus ocellatus</name>
    <dbReference type="NCBI Taxonomy" id="259542"/>
    <lineage>
        <taxon>Eukaryota</taxon>
        <taxon>Metazoa</taxon>
        <taxon>Spiralia</taxon>
        <taxon>Lophotrochozoa</taxon>
        <taxon>Mollusca</taxon>
        <taxon>Gastropoda</taxon>
        <taxon>Heterobranchia</taxon>
        <taxon>Euthyneura</taxon>
        <taxon>Panpulmonata</taxon>
        <taxon>Sacoglossa</taxon>
        <taxon>Placobranchoidea</taxon>
        <taxon>Plakobranchidae</taxon>
        <taxon>Plakobranchus</taxon>
    </lineage>
</organism>
<evidence type="ECO:0000256" key="3">
    <source>
        <dbReference type="SAM" id="SignalP"/>
    </source>
</evidence>
<evidence type="ECO:0000259" key="4">
    <source>
        <dbReference type="PROSITE" id="PS50215"/>
    </source>
</evidence>
<evidence type="ECO:0000256" key="2">
    <source>
        <dbReference type="SAM" id="MobiDB-lite"/>
    </source>
</evidence>
<feature type="region of interest" description="Disordered" evidence="2">
    <location>
        <begin position="228"/>
        <end position="298"/>
    </location>
</feature>
<feature type="domain" description="Peptidase M12B" evidence="4">
    <location>
        <begin position="352"/>
        <end position="578"/>
    </location>
</feature>
<proteinExistence type="predicted"/>
<gene>
    <name evidence="5" type="ORF">PoB_007635900</name>
</gene>
<feature type="compositionally biased region" description="Low complexity" evidence="2">
    <location>
        <begin position="241"/>
        <end position="277"/>
    </location>
</feature>
<dbReference type="GO" id="GO:0006508">
    <property type="term" value="P:proteolysis"/>
    <property type="evidence" value="ECO:0007669"/>
    <property type="project" value="InterPro"/>
</dbReference>
<feature type="signal peptide" evidence="3">
    <location>
        <begin position="1"/>
        <end position="23"/>
    </location>
</feature>
<evidence type="ECO:0000256" key="1">
    <source>
        <dbReference type="PROSITE-ProRule" id="PRU00276"/>
    </source>
</evidence>
<feature type="compositionally biased region" description="Polar residues" evidence="2">
    <location>
        <begin position="165"/>
        <end position="192"/>
    </location>
</feature>
<keyword evidence="3" id="KW-0732">Signal</keyword>
<dbReference type="GO" id="GO:0004222">
    <property type="term" value="F:metalloendopeptidase activity"/>
    <property type="evidence" value="ECO:0007669"/>
    <property type="project" value="InterPro"/>
</dbReference>
<keyword evidence="5" id="KW-0645">Protease</keyword>
<feature type="compositionally biased region" description="Low complexity" evidence="2">
    <location>
        <begin position="123"/>
        <end position="139"/>
    </location>
</feature>
<evidence type="ECO:0000313" key="6">
    <source>
        <dbReference type="Proteomes" id="UP000735302"/>
    </source>
</evidence>
<dbReference type="Gene3D" id="3.40.390.10">
    <property type="entry name" value="Collagenase (Catalytic Domain)"/>
    <property type="match status" value="1"/>
</dbReference>
<keyword evidence="5" id="KW-0482">Metalloprotease</keyword>
<feature type="region of interest" description="Disordered" evidence="2">
    <location>
        <begin position="165"/>
        <end position="201"/>
    </location>
</feature>
<dbReference type="SUPFAM" id="SSF55486">
    <property type="entry name" value="Metalloproteases ('zincins'), catalytic domain"/>
    <property type="match status" value="1"/>
</dbReference>
<dbReference type="AlphaFoldDB" id="A0AAV4E037"/>